<organism evidence="2 3">
    <name type="scientific">Roseobacter ponti</name>
    <dbReference type="NCBI Taxonomy" id="1891787"/>
    <lineage>
        <taxon>Bacteria</taxon>
        <taxon>Pseudomonadati</taxon>
        <taxon>Pseudomonadota</taxon>
        <taxon>Alphaproteobacteria</taxon>
        <taxon>Rhodobacterales</taxon>
        <taxon>Roseobacteraceae</taxon>
        <taxon>Roseobacter</taxon>
    </lineage>
</organism>
<gene>
    <name evidence="2" type="ORF">G3256_06365</name>
</gene>
<evidence type="ECO:0000313" key="3">
    <source>
        <dbReference type="Proteomes" id="UP000503308"/>
    </source>
</evidence>
<name>A0A858SV94_9RHOB</name>
<protein>
    <recommendedName>
        <fullName evidence="4">DUF4034 domain-containing protein</fullName>
    </recommendedName>
</protein>
<dbReference type="KEGG" id="rpon:G3256_06365"/>
<accession>A0A858SV94</accession>
<keyword evidence="3" id="KW-1185">Reference proteome</keyword>
<evidence type="ECO:0000313" key="2">
    <source>
        <dbReference type="EMBL" id="QJF50806.1"/>
    </source>
</evidence>
<sequence length="432" mass="46934">MSLLSILTGNRRPSRKGGTPDPVPPLARITPGAARSGDAVSDAPAQRQSAEVLHIPCPVISAEEDARDIHRQRGQFLARQDRWEDLVAEMARADLARDATPAGMPVAELLCFGARADVVMAVEHALTDENAAGSTPLISGIEALEHMLADHPACACRAVTVAQAHMDIGWTWRGTVTAAQVPEDNREAFEAHFDRAAEILSPYREQSSRSPLIRAAFCALHGRGAGTTDELVRDYETLIDLHPDNPAPMRSLGAYLSPRWFGSREKLELEARRTAARLTPNWGAGGYAWVMMDALADDDAACAQLDREFFIEGLHDILDRRPDQHTVNLLAAWCAVSLGRQMSGHARADATRTAIAGCCDWIVRGFMTEMHPLIWAHAAQGFDNNISIGSPRRFASAGETVALRTIRSVFDTEISAGQRILFTADGPVTAPL</sequence>
<evidence type="ECO:0008006" key="4">
    <source>
        <dbReference type="Google" id="ProtNLM"/>
    </source>
</evidence>
<dbReference type="Proteomes" id="UP000503308">
    <property type="component" value="Chromosome"/>
</dbReference>
<dbReference type="EMBL" id="CP048788">
    <property type="protein sequence ID" value="QJF50806.1"/>
    <property type="molecule type" value="Genomic_DNA"/>
</dbReference>
<proteinExistence type="predicted"/>
<evidence type="ECO:0000256" key="1">
    <source>
        <dbReference type="SAM" id="MobiDB-lite"/>
    </source>
</evidence>
<feature type="region of interest" description="Disordered" evidence="1">
    <location>
        <begin position="1"/>
        <end position="49"/>
    </location>
</feature>
<reference evidence="2 3" key="1">
    <citation type="submission" date="2020-02" db="EMBL/GenBank/DDBJ databases">
        <title>Genome sequence of Roseobacter ponti.</title>
        <authorList>
            <person name="Hollensteiner J."/>
            <person name="Schneider D."/>
            <person name="Poehlein A."/>
            <person name="Daniel R."/>
        </authorList>
    </citation>
    <scope>NUCLEOTIDE SEQUENCE [LARGE SCALE GENOMIC DNA]</scope>
    <source>
        <strain evidence="2 3">DSM 106830</strain>
    </source>
</reference>
<dbReference type="AlphaFoldDB" id="A0A858SV94"/>